<proteinExistence type="predicted"/>
<dbReference type="Pfam" id="PF00395">
    <property type="entry name" value="SLH"/>
    <property type="match status" value="2"/>
</dbReference>
<accession>A0A229NWB1</accession>
<evidence type="ECO:0000256" key="1">
    <source>
        <dbReference type="SAM" id="SignalP"/>
    </source>
</evidence>
<protein>
    <recommendedName>
        <fullName evidence="2">SLH domain-containing protein</fullName>
    </recommendedName>
</protein>
<feature type="domain" description="SLH" evidence="2">
    <location>
        <begin position="1222"/>
        <end position="1285"/>
    </location>
</feature>
<name>A0A229NWB1_9BACL</name>
<keyword evidence="4" id="KW-1185">Reference proteome</keyword>
<sequence>MFKRLSAMFLMLALVAQLLPVFPAQTADAAATGYFTFPKETSSSQQPRTTTSGRVNIEGSVSNIDPSSITYSVLQIVNNNKSDEPEDDQIGSKTEDVKGGVFLTGFNLNANNIQLYSGLNRITFKGLQGGAEVSTSIYIMYHDGPVFYNLAARLDGSTFPMKENATTVVSSGASRGRTSADIAITGNAPNAEKVSIEVNGSSRSYNVSATNNYEFTLSPLTVKKGKNLVTIKVTNNNQTIETTREVAFYNGEVTFYDLNINELTGSAITSSAALEYSPNFSTSKAGTPSDLSVTGTVIVPNNKKVVNGATVPNPNPSQPIAITPKLDGVAAAPFDAIPTVTGSAYNPEDPFYIYKVDIKLDKIKTGGYSYDKDYFMTLEAPNTVDNESQGVYNLKFTLRNSTAPFISEINYIPGYKGTSDLNIASKPLAGVNIYDTPLAVEVLVGNTTDTAPELTVDNIQDINGNKTTYTATNQPASTVSTTTVTRTVNGVNKTLVRKVLVFNKLPYEGTQTVTFNYGSQKGSVTFNMLFGPFLKYDSIYDTLKIDYDSTKPGKLDTIISDTLKNFAATLTNLNDLSDIRYTHDTGKPQTMFFYINNTPIGIKADPNPTKGGAVNSFVATDAGIAAAKAIMESAGAFNLKFVYKGSKNNYENSITIFLNQVNLPVIPVAADSIYPYTSDLPAPLSNDPNFPKQGSVFTTKEPYMNLHGTFDFIDLGTSLSEANTTLNATGSTITKNDFILKIEGSNLSKPIIWNLSKELRVIDSGLPKEQQSIGVLNSGITIDPIAKQGERVPKLTVTYDVKTQTFSWVLTNQYLSKDGTSSVFNFYVYNNGEAGARASYRLEVDPTALPYKILRPLNSKRIVNQNFVEIVIDAPSAKTVTVNKLNGEKIAYDADNDGTIDYTTAYRVVISGLKAGENKLKFIIANENDSITDTISVTYAPTNIPGAGYMEEMKSSHKLFEGQLQLTFPKSTTLIRRDYNTPEKLKNQVFTGHRLLFGIANPTDGVVDRHEFEVPPANFDLILDSLGNMFESTFSTNFNKAGKVFWIDAGMADNPQTESVNDPLKYGIDPYQYPTADLPSYVDRPVNRELMASKEGKLTLSYDPNIVDANGTFISVFRFDPKKPEWVNIGGTVDTKKNTVTVPFSEFGYYVVGQLKYSYLDITSHPYARNYLEAMYAKGFMNAAGIDEFGANLFTSRGEFATMMVKALAVPLNYNSDPSKRLFNDVGVESTALWDYRYIESAFNEGYIRGKAPKTFEPTSNLTREDAAVILARALKLKLETDPAKIEKALQKAFKDYSQIDYYARASVLAIYQKGYIQGSPVDSQNPKNGFVFEPRANLLRSDSGIILGKVLVGLKRLPKIN</sequence>
<comment type="caution">
    <text evidence="3">The sequence shown here is derived from an EMBL/GenBank/DDBJ whole genome shotgun (WGS) entry which is preliminary data.</text>
</comment>
<dbReference type="RefSeq" id="WP_089524970.1">
    <property type="nucleotide sequence ID" value="NZ_NMUQ01000002.1"/>
</dbReference>
<dbReference type="PROSITE" id="PS51272">
    <property type="entry name" value="SLH"/>
    <property type="match status" value="3"/>
</dbReference>
<feature type="chain" id="PRO_5039375269" description="SLH domain-containing protein" evidence="1">
    <location>
        <begin position="27"/>
        <end position="1362"/>
    </location>
</feature>
<reference evidence="3 4" key="1">
    <citation type="submission" date="2017-07" db="EMBL/GenBank/DDBJ databases">
        <title>Paenibacillus herberti R33 genome sequencing and assembly.</title>
        <authorList>
            <person name="Su W."/>
        </authorList>
    </citation>
    <scope>NUCLEOTIDE SEQUENCE [LARGE SCALE GENOMIC DNA]</scope>
    <source>
        <strain evidence="3 4">R33</strain>
    </source>
</reference>
<evidence type="ECO:0000313" key="4">
    <source>
        <dbReference type="Proteomes" id="UP000215145"/>
    </source>
</evidence>
<dbReference type="InterPro" id="IPR001119">
    <property type="entry name" value="SLH_dom"/>
</dbReference>
<evidence type="ECO:0000313" key="3">
    <source>
        <dbReference type="EMBL" id="OXM14148.1"/>
    </source>
</evidence>
<dbReference type="EMBL" id="NMUQ01000002">
    <property type="protein sequence ID" value="OXM14148.1"/>
    <property type="molecule type" value="Genomic_DNA"/>
</dbReference>
<feature type="domain" description="SLH" evidence="2">
    <location>
        <begin position="1291"/>
        <end position="1362"/>
    </location>
</feature>
<dbReference type="OrthoDB" id="1805600at2"/>
<dbReference type="Proteomes" id="UP000215145">
    <property type="component" value="Unassembled WGS sequence"/>
</dbReference>
<keyword evidence="1" id="KW-0732">Signal</keyword>
<feature type="domain" description="SLH" evidence="2">
    <location>
        <begin position="1155"/>
        <end position="1218"/>
    </location>
</feature>
<organism evidence="3 4">
    <name type="scientific">Paenibacillus herberti</name>
    <dbReference type="NCBI Taxonomy" id="1619309"/>
    <lineage>
        <taxon>Bacteria</taxon>
        <taxon>Bacillati</taxon>
        <taxon>Bacillota</taxon>
        <taxon>Bacilli</taxon>
        <taxon>Bacillales</taxon>
        <taxon>Paenibacillaceae</taxon>
        <taxon>Paenibacillus</taxon>
    </lineage>
</organism>
<feature type="signal peptide" evidence="1">
    <location>
        <begin position="1"/>
        <end position="26"/>
    </location>
</feature>
<evidence type="ECO:0000259" key="2">
    <source>
        <dbReference type="PROSITE" id="PS51272"/>
    </source>
</evidence>
<gene>
    <name evidence="3" type="ORF">CGZ75_14330</name>
</gene>